<dbReference type="Proteomes" id="UP000291338">
    <property type="component" value="Unassembled WGS sequence"/>
</dbReference>
<accession>A0A4Q7II59</accession>
<protein>
    <submittedName>
        <fullName evidence="1">Uncharacterized protein</fullName>
    </submittedName>
</protein>
<evidence type="ECO:0000313" key="2">
    <source>
        <dbReference type="Proteomes" id="UP000291338"/>
    </source>
</evidence>
<organism evidence="1 2">
    <name type="scientific">Pseudoalteromonas phenolica</name>
    <dbReference type="NCBI Taxonomy" id="161398"/>
    <lineage>
        <taxon>Bacteria</taxon>
        <taxon>Pseudomonadati</taxon>
        <taxon>Pseudomonadota</taxon>
        <taxon>Gammaproteobacteria</taxon>
        <taxon>Alteromonadales</taxon>
        <taxon>Pseudoalteromonadaceae</taxon>
        <taxon>Pseudoalteromonas</taxon>
    </lineage>
</organism>
<evidence type="ECO:0000313" key="1">
    <source>
        <dbReference type="EMBL" id="RZQ51281.1"/>
    </source>
</evidence>
<comment type="caution">
    <text evidence="1">The sequence shown here is derived from an EMBL/GenBank/DDBJ whole genome shotgun (WGS) entry which is preliminary data.</text>
</comment>
<sequence>MSAEQSLSFTIPEANSGYDEIYRFSLTVSDEYGAQSKQEFEFVAKTLMDTVQASRLLHQAGIGPTYSEILAAQGVSAQDWIEAQFQLPITYHVDYLENYPDRDYPRQINRIDTASQQAQRH</sequence>
<proteinExistence type="predicted"/>
<name>A0A4Q7II59_9GAMM</name>
<dbReference type="AlphaFoldDB" id="A0A4Q7II59"/>
<dbReference type="RefSeq" id="WP_130257294.1">
    <property type="nucleotide sequence ID" value="NZ_PPSX01000115.1"/>
</dbReference>
<gene>
    <name evidence="1" type="ORF">C1E23_20315</name>
</gene>
<reference evidence="1 2" key="1">
    <citation type="submission" date="2018-01" db="EMBL/GenBank/DDBJ databases">
        <title>Co-occurrence of chitin degradation, pigmentation and bioactivity in marine Pseudoalteromonas.</title>
        <authorList>
            <person name="Paulsen S."/>
            <person name="Gram L."/>
            <person name="Machado H."/>
        </authorList>
    </citation>
    <scope>NUCLEOTIDE SEQUENCE [LARGE SCALE GENOMIC DNA]</scope>
    <source>
        <strain evidence="1 2">S3898</strain>
    </source>
</reference>
<dbReference type="EMBL" id="PPSX01000115">
    <property type="protein sequence ID" value="RZQ51281.1"/>
    <property type="molecule type" value="Genomic_DNA"/>
</dbReference>